<feature type="transmembrane region" description="Helical" evidence="1">
    <location>
        <begin position="203"/>
        <end position="225"/>
    </location>
</feature>
<proteinExistence type="predicted"/>
<keyword evidence="1" id="KW-0472">Membrane</keyword>
<evidence type="ECO:0000313" key="3">
    <source>
        <dbReference type="Proteomes" id="UP000887458"/>
    </source>
</evidence>
<keyword evidence="1" id="KW-1133">Transmembrane helix</keyword>
<reference evidence="2 3" key="1">
    <citation type="journal article" date="2018" name="J. Allergy Clin. Immunol.">
        <title>High-quality assembly of Dermatophagoides pteronyssinus genome and transcriptome reveals a wide range of novel allergens.</title>
        <authorList>
            <person name="Liu X.Y."/>
            <person name="Yang K.Y."/>
            <person name="Wang M.Q."/>
            <person name="Kwok J.S."/>
            <person name="Zeng X."/>
            <person name="Yang Z."/>
            <person name="Xiao X.J."/>
            <person name="Lau C.P."/>
            <person name="Li Y."/>
            <person name="Huang Z.M."/>
            <person name="Ba J.G."/>
            <person name="Yim A.K."/>
            <person name="Ouyang C.Y."/>
            <person name="Ngai S.M."/>
            <person name="Chan T.F."/>
            <person name="Leung E.L."/>
            <person name="Liu L."/>
            <person name="Liu Z.G."/>
            <person name="Tsui S.K."/>
        </authorList>
    </citation>
    <scope>NUCLEOTIDE SEQUENCE [LARGE SCALE GENOMIC DNA]</scope>
    <source>
        <strain evidence="2">Derp</strain>
    </source>
</reference>
<evidence type="ECO:0000313" key="2">
    <source>
        <dbReference type="EMBL" id="KAH9421817.1"/>
    </source>
</evidence>
<gene>
    <name evidence="2" type="ORF">DERP_002106</name>
</gene>
<accession>A0ABQ8JH83</accession>
<organism evidence="2 3">
    <name type="scientific">Dermatophagoides pteronyssinus</name>
    <name type="common">European house dust mite</name>
    <dbReference type="NCBI Taxonomy" id="6956"/>
    <lineage>
        <taxon>Eukaryota</taxon>
        <taxon>Metazoa</taxon>
        <taxon>Ecdysozoa</taxon>
        <taxon>Arthropoda</taxon>
        <taxon>Chelicerata</taxon>
        <taxon>Arachnida</taxon>
        <taxon>Acari</taxon>
        <taxon>Acariformes</taxon>
        <taxon>Sarcoptiformes</taxon>
        <taxon>Astigmata</taxon>
        <taxon>Psoroptidia</taxon>
        <taxon>Analgoidea</taxon>
        <taxon>Pyroglyphidae</taxon>
        <taxon>Dermatophagoidinae</taxon>
        <taxon>Dermatophagoides</taxon>
    </lineage>
</organism>
<evidence type="ECO:0000256" key="1">
    <source>
        <dbReference type="SAM" id="Phobius"/>
    </source>
</evidence>
<dbReference type="Proteomes" id="UP000887458">
    <property type="component" value="Unassembled WGS sequence"/>
</dbReference>
<feature type="transmembrane region" description="Helical" evidence="1">
    <location>
        <begin position="6"/>
        <end position="24"/>
    </location>
</feature>
<protein>
    <submittedName>
        <fullName evidence="2">Uncharacterized protein</fullName>
    </submittedName>
</protein>
<comment type="caution">
    <text evidence="2">The sequence shown here is derived from an EMBL/GenBank/DDBJ whole genome shotgun (WGS) entry which is preliminary data.</text>
</comment>
<keyword evidence="3" id="KW-1185">Reference proteome</keyword>
<reference evidence="2 3" key="2">
    <citation type="journal article" date="2022" name="Mol. Biol. Evol.">
        <title>Comparative Genomics Reveals Insights into the Divergent Evolution of Astigmatic Mites and Household Pest Adaptations.</title>
        <authorList>
            <person name="Xiong Q."/>
            <person name="Wan A.T."/>
            <person name="Liu X."/>
            <person name="Fung C.S."/>
            <person name="Xiao X."/>
            <person name="Malainual N."/>
            <person name="Hou J."/>
            <person name="Wang L."/>
            <person name="Wang M."/>
            <person name="Yang K.Y."/>
            <person name="Cui Y."/>
            <person name="Leung E.L."/>
            <person name="Nong W."/>
            <person name="Shin S.K."/>
            <person name="Au S.W."/>
            <person name="Jeong K.Y."/>
            <person name="Chew F.T."/>
            <person name="Hui J.H."/>
            <person name="Leung T.F."/>
            <person name="Tungtrongchitr A."/>
            <person name="Zhong N."/>
            <person name="Liu Z."/>
            <person name="Tsui S.K."/>
        </authorList>
    </citation>
    <scope>NUCLEOTIDE SEQUENCE [LARGE SCALE GENOMIC DNA]</scope>
    <source>
        <strain evidence="2">Derp</strain>
    </source>
</reference>
<sequence>MYFKNLFPSITILFAICPVIYSSLSLTSNNESLTFSTISVYDGNIDNSTELLNSALKDFEQTTKENREDTNNDDDWHRKQILEELAEVIAGNRSLKSSSDEIKNWFHQRCLRKCSWIFRYDVSELIQQFCMLSWIKKFTTNENNNSKSNELKCPWSFDNLPLKLRFHYLAIRQSGRLCFQKCDEQSIGLSYSMHDYCIEFIRFIWLNYLPQILFTLVILTLIFIACNCSLADSCSCVDIEKVNYFAGEKVSFNYNDDEHKNQYSEIQNIPKDMIDNFMSNIKKNDY</sequence>
<name>A0ABQ8JH83_DERPT</name>
<keyword evidence="1" id="KW-0812">Transmembrane</keyword>
<dbReference type="EMBL" id="NJHN03000037">
    <property type="protein sequence ID" value="KAH9421817.1"/>
    <property type="molecule type" value="Genomic_DNA"/>
</dbReference>